<reference evidence="2" key="2">
    <citation type="submission" date="2021-08" db="EMBL/GenBank/DDBJ databases">
        <authorList>
            <person name="Tani A."/>
            <person name="Ola A."/>
            <person name="Ogura Y."/>
            <person name="Katsura K."/>
            <person name="Hayashi T."/>
        </authorList>
    </citation>
    <scope>NUCLEOTIDE SEQUENCE</scope>
    <source>
        <strain evidence="2">NBRC 15689</strain>
    </source>
</reference>
<dbReference type="InterPro" id="IPR036465">
    <property type="entry name" value="vWFA_dom_sf"/>
</dbReference>
<dbReference type="Proteomes" id="UP001055156">
    <property type="component" value="Unassembled WGS sequence"/>
</dbReference>
<dbReference type="InterPro" id="IPR028087">
    <property type="entry name" value="Tad_N"/>
</dbReference>
<dbReference type="CDD" id="cd00198">
    <property type="entry name" value="vWFA"/>
    <property type="match status" value="1"/>
</dbReference>
<organism evidence="2 3">
    <name type="scientific">Methylobacterium organophilum</name>
    <dbReference type="NCBI Taxonomy" id="410"/>
    <lineage>
        <taxon>Bacteria</taxon>
        <taxon>Pseudomonadati</taxon>
        <taxon>Pseudomonadota</taxon>
        <taxon>Alphaproteobacteria</taxon>
        <taxon>Hyphomicrobiales</taxon>
        <taxon>Methylobacteriaceae</taxon>
        <taxon>Methylobacterium</taxon>
    </lineage>
</organism>
<reference evidence="2" key="1">
    <citation type="journal article" date="2021" name="Front. Microbiol.">
        <title>Comprehensive Comparative Genomics and Phenotyping of Methylobacterium Species.</title>
        <authorList>
            <person name="Alessa O."/>
            <person name="Ogura Y."/>
            <person name="Fujitani Y."/>
            <person name="Takami H."/>
            <person name="Hayashi T."/>
            <person name="Sahin N."/>
            <person name="Tani A."/>
        </authorList>
    </citation>
    <scope>NUCLEOTIDE SEQUENCE</scope>
    <source>
        <strain evidence="2">NBRC 15689</strain>
    </source>
</reference>
<protein>
    <recommendedName>
        <fullName evidence="1">Putative Flp pilus-assembly TadG-like N-terminal domain-containing protein</fullName>
    </recommendedName>
</protein>
<name>A0ABQ4T2C7_METOR</name>
<keyword evidence="3" id="KW-1185">Reference proteome</keyword>
<dbReference type="EMBL" id="BPQV01000002">
    <property type="protein sequence ID" value="GJE25773.1"/>
    <property type="molecule type" value="Genomic_DNA"/>
</dbReference>
<evidence type="ECO:0000313" key="2">
    <source>
        <dbReference type="EMBL" id="GJE25773.1"/>
    </source>
</evidence>
<dbReference type="SUPFAM" id="SSF53300">
    <property type="entry name" value="vWA-like"/>
    <property type="match status" value="1"/>
</dbReference>
<evidence type="ECO:0000313" key="3">
    <source>
        <dbReference type="Proteomes" id="UP001055156"/>
    </source>
</evidence>
<feature type="domain" description="Putative Flp pilus-assembly TadG-like N-terminal" evidence="1">
    <location>
        <begin position="15"/>
        <end position="57"/>
    </location>
</feature>
<dbReference type="RefSeq" id="WP_238309742.1">
    <property type="nucleotide sequence ID" value="NZ_BPQV01000002.1"/>
</dbReference>
<comment type="caution">
    <text evidence="2">The sequence shown here is derived from an EMBL/GenBank/DDBJ whole genome shotgun (WGS) entry which is preliminary data.</text>
</comment>
<dbReference type="Pfam" id="PF13400">
    <property type="entry name" value="Tad"/>
    <property type="match status" value="1"/>
</dbReference>
<accession>A0ABQ4T2C7</accession>
<proteinExistence type="predicted"/>
<sequence length="554" mass="57947">MLRPPVRPFLTRSDGQIAVVFALAAIPLLGFTGMAIDYGLATRLQTKLQAATDATALTLCQANAATTAALLQTQANTTMSGYMGSEVGLTVDPLTVASNPRKITLTTHVTSKTFFSAITGKSGLSLAAMAQCAPPTPKTFEIALVLDTTGSMANSGGSGSKMDALKQAASNFVDYVKSDPAFASDTRISIVPFAASVAVDPVSSATASWVDTGGKSSLHWTNIDKTQANALGFTSRLSIFNALKTISPLWAWGGCFETLPYPQNVQDVAATGGNDSLYVPMFAPDEPGGGTTGSTTWNGNYTFNSYIDDWNGTTSSNCTASPSSFANAEKQACKYQNPRNAKPTGSGGVGLPNGPNFQCLSRPLQRLTSDASTLKTLISSLNAAGSTNIHEGFMWGWRTISPKSVFADGASYSSATTNKVLVLMTDGANSWPDNPYTNYNQTLYFSHGYLTNADGSGPGARLPARYQSVSSTAQQRNALDALTQEACTNAKSTGISVYTIGFSVSSDAIDAQGITLLQNCASLPSQAYVANDSSSLIAAFKSIAKSIGALRLTQ</sequence>
<evidence type="ECO:0000259" key="1">
    <source>
        <dbReference type="Pfam" id="PF13400"/>
    </source>
</evidence>
<gene>
    <name evidence="2" type="ORF">LKMONMHP_0613</name>
</gene>
<dbReference type="Gene3D" id="3.40.50.410">
    <property type="entry name" value="von Willebrand factor, type A domain"/>
    <property type="match status" value="1"/>
</dbReference>